<dbReference type="Gene3D" id="1.10.630.10">
    <property type="entry name" value="Cytochrome P450"/>
    <property type="match status" value="1"/>
</dbReference>
<sequence>MSNPYGDYNQKIDYVFKVVLIGDSAVGKTQLLARFAKNQFSADTKATIGVEFQTKTLIIDNKTVKTQIWDTAGQERYRAVTSAYYRGAVGAMLVYDMTKRLSFDHMVRWLEELRGHADKNIVVMLVGNKCDLGTLRAVPTEDAQDYAQREKLFFMETSALESTNVETAFLTILTEIYRLISKKTLSANDDSDPNGSAGLLKGTRIIVPGQDINAGEKKVLLFIAKIAKFSTLMADFGDYFVALLIWLASIFLLHVIFTKSHIKPNLPPSPRVLPVLGHLYLLGKLPHQAFHNISSRYGPLVYLLFGSKPCVLVSSPEMARQFLKTHETCFLNRPKRTNLDYITYGSSDFVLAPYGPYWRFMKRLCMTQLLGGRMLQQHLPIRAEETELFLKRMMQKASLKEEVDIGKELAMLANNIITRMALRRRCCDVEGEGHQLIELVKEMTELGGKFNLGDMLWFVKKFDLQGFGKRLESVRSRYDAIIERIMKEHEDARRKKEMGNEKDEEVRDLLDILLDIYDDENSEIRLTRENIKAFIMNMFGAGTETSATTIEWALAELINHPEMMEKARQEIDSVIGKNRLVEESDIPNLPYVQSIVKETMRLHPTGPLIVRQSTEDCNVNGYDIQARTTVFINVWAIGRDPNYWENPLEFQPERFMNEEGQSPLDLKAQNFELLSFGAGRRTCPGASLALQIIPTTLAGMIQCFQWKVGEDGNGMVHMEEGPGMALPRAHPLLCVPVANFYPFPLV</sequence>
<keyword evidence="9 19" id="KW-1133">Transmembrane helix</keyword>
<keyword evidence="16" id="KW-0636">Prenylation</keyword>
<feature type="binding site" description="axial binding residue" evidence="18">
    <location>
        <position position="683"/>
    </location>
    <ligand>
        <name>heme</name>
        <dbReference type="ChEBI" id="CHEBI:30413"/>
    </ligand>
    <ligandPart>
        <name>Fe</name>
        <dbReference type="ChEBI" id="CHEBI:18248"/>
    </ligandPart>
</feature>
<evidence type="ECO:0000313" key="20">
    <source>
        <dbReference type="EMBL" id="KAK7278852.1"/>
    </source>
</evidence>
<evidence type="ECO:0000256" key="11">
    <source>
        <dbReference type="ARBA" id="ARBA00023004"/>
    </source>
</evidence>
<evidence type="ECO:0000256" key="17">
    <source>
        <dbReference type="ARBA" id="ARBA00037868"/>
    </source>
</evidence>
<protein>
    <submittedName>
        <fullName evidence="20">Uncharacterized protein</fullName>
    </submittedName>
</protein>
<keyword evidence="13" id="KW-0342">GTP-binding</keyword>
<dbReference type="SMART" id="SM00175">
    <property type="entry name" value="RAB"/>
    <property type="match status" value="1"/>
</dbReference>
<evidence type="ECO:0000256" key="3">
    <source>
        <dbReference type="ARBA" id="ARBA00006270"/>
    </source>
</evidence>
<dbReference type="SMART" id="SM00173">
    <property type="entry name" value="RAS"/>
    <property type="match status" value="1"/>
</dbReference>
<comment type="similarity">
    <text evidence="4">Belongs to the cytochrome P450 family.</text>
</comment>
<dbReference type="GO" id="GO:0016020">
    <property type="term" value="C:membrane"/>
    <property type="evidence" value="ECO:0007669"/>
    <property type="project" value="UniProtKB-SubCell"/>
</dbReference>
<dbReference type="GO" id="GO:0020037">
    <property type="term" value="F:heme binding"/>
    <property type="evidence" value="ECO:0007669"/>
    <property type="project" value="InterPro"/>
</dbReference>
<dbReference type="SUPFAM" id="SSF52540">
    <property type="entry name" value="P-loop containing nucleoside triphosphate hydrolases"/>
    <property type="match status" value="1"/>
</dbReference>
<keyword evidence="21" id="KW-1185">Reference proteome</keyword>
<dbReference type="GO" id="GO:0005525">
    <property type="term" value="F:GTP binding"/>
    <property type="evidence" value="ECO:0007669"/>
    <property type="project" value="UniProtKB-KW"/>
</dbReference>
<gene>
    <name evidence="20" type="ORF">RJT34_23890</name>
</gene>
<evidence type="ECO:0000256" key="16">
    <source>
        <dbReference type="ARBA" id="ARBA00023289"/>
    </source>
</evidence>
<dbReference type="GO" id="GO:0004497">
    <property type="term" value="F:monooxygenase activity"/>
    <property type="evidence" value="ECO:0007669"/>
    <property type="project" value="UniProtKB-KW"/>
</dbReference>
<dbReference type="PANTHER" id="PTHR47944:SF17">
    <property type="entry name" value="3,9-DIHYDROXYPTEROCARPAN 6A-MONOOXYGENASE"/>
    <property type="match status" value="1"/>
</dbReference>
<dbReference type="EMBL" id="JAYKXN010000006">
    <property type="protein sequence ID" value="KAK7278852.1"/>
    <property type="molecule type" value="Genomic_DNA"/>
</dbReference>
<dbReference type="FunFam" id="1.10.630.10:FF:000019">
    <property type="entry name" value="Cytochrome P450 family protein"/>
    <property type="match status" value="1"/>
</dbReference>
<evidence type="ECO:0000256" key="8">
    <source>
        <dbReference type="ARBA" id="ARBA00022741"/>
    </source>
</evidence>
<keyword evidence="10" id="KW-0560">Oxidoreductase</keyword>
<evidence type="ECO:0000256" key="10">
    <source>
        <dbReference type="ARBA" id="ARBA00023002"/>
    </source>
</evidence>
<keyword evidence="8" id="KW-0547">Nucleotide-binding</keyword>
<dbReference type="GO" id="GO:0005506">
    <property type="term" value="F:iron ion binding"/>
    <property type="evidence" value="ECO:0007669"/>
    <property type="project" value="InterPro"/>
</dbReference>
<keyword evidence="14 19" id="KW-0472">Membrane</keyword>
<dbReference type="PROSITE" id="PS51419">
    <property type="entry name" value="RAB"/>
    <property type="match status" value="1"/>
</dbReference>
<evidence type="ECO:0000256" key="18">
    <source>
        <dbReference type="PIRSR" id="PIRSR602401-1"/>
    </source>
</evidence>
<dbReference type="NCBIfam" id="TIGR00231">
    <property type="entry name" value="small_GTP"/>
    <property type="match status" value="1"/>
</dbReference>
<keyword evidence="12" id="KW-0503">Monooxygenase</keyword>
<dbReference type="InterPro" id="IPR027417">
    <property type="entry name" value="P-loop_NTPase"/>
</dbReference>
<evidence type="ECO:0000256" key="4">
    <source>
        <dbReference type="ARBA" id="ARBA00010617"/>
    </source>
</evidence>
<dbReference type="SMART" id="SM00177">
    <property type="entry name" value="ARF"/>
    <property type="match status" value="1"/>
</dbReference>
<dbReference type="Proteomes" id="UP001359559">
    <property type="component" value="Unassembled WGS sequence"/>
</dbReference>
<evidence type="ECO:0000313" key="21">
    <source>
        <dbReference type="Proteomes" id="UP001359559"/>
    </source>
</evidence>
<organism evidence="20 21">
    <name type="scientific">Clitoria ternatea</name>
    <name type="common">Butterfly pea</name>
    <dbReference type="NCBI Taxonomy" id="43366"/>
    <lineage>
        <taxon>Eukaryota</taxon>
        <taxon>Viridiplantae</taxon>
        <taxon>Streptophyta</taxon>
        <taxon>Embryophyta</taxon>
        <taxon>Tracheophyta</taxon>
        <taxon>Spermatophyta</taxon>
        <taxon>Magnoliopsida</taxon>
        <taxon>eudicotyledons</taxon>
        <taxon>Gunneridae</taxon>
        <taxon>Pentapetalae</taxon>
        <taxon>rosids</taxon>
        <taxon>fabids</taxon>
        <taxon>Fabales</taxon>
        <taxon>Fabaceae</taxon>
        <taxon>Papilionoideae</taxon>
        <taxon>50 kb inversion clade</taxon>
        <taxon>NPAAA clade</taxon>
        <taxon>indigoferoid/millettioid clade</taxon>
        <taxon>Phaseoleae</taxon>
        <taxon>Clitoria</taxon>
    </lineage>
</organism>
<comment type="similarity">
    <text evidence="3">Belongs to the small GTPase superfamily. Rab family.</text>
</comment>
<keyword evidence="7 18" id="KW-0479">Metal-binding</keyword>
<dbReference type="GO" id="GO:0012505">
    <property type="term" value="C:endomembrane system"/>
    <property type="evidence" value="ECO:0007669"/>
    <property type="project" value="UniProtKB-SubCell"/>
</dbReference>
<dbReference type="AlphaFoldDB" id="A0AAN9FLU9"/>
<evidence type="ECO:0000256" key="2">
    <source>
        <dbReference type="ARBA" id="ARBA00004167"/>
    </source>
</evidence>
<evidence type="ECO:0000256" key="5">
    <source>
        <dbReference type="ARBA" id="ARBA00022617"/>
    </source>
</evidence>
<evidence type="ECO:0000256" key="13">
    <source>
        <dbReference type="ARBA" id="ARBA00023134"/>
    </source>
</evidence>
<evidence type="ECO:0000256" key="15">
    <source>
        <dbReference type="ARBA" id="ARBA00023288"/>
    </source>
</evidence>
<dbReference type="PROSITE" id="PS51420">
    <property type="entry name" value="RHO"/>
    <property type="match status" value="1"/>
</dbReference>
<comment type="cofactor">
    <cofactor evidence="1 18">
        <name>heme</name>
        <dbReference type="ChEBI" id="CHEBI:30413"/>
    </cofactor>
</comment>
<dbReference type="InterPro" id="IPR036396">
    <property type="entry name" value="Cyt_P450_sf"/>
</dbReference>
<dbReference type="SMART" id="SM00176">
    <property type="entry name" value="RAN"/>
    <property type="match status" value="1"/>
</dbReference>
<comment type="subcellular location">
    <subcellularLocation>
        <location evidence="17">Endomembrane system</location>
        <topology evidence="17">Lipid-anchor</topology>
    </subcellularLocation>
    <subcellularLocation>
        <location evidence="2">Membrane</location>
        <topology evidence="2">Single-pass membrane protein</topology>
    </subcellularLocation>
</comment>
<feature type="transmembrane region" description="Helical" evidence="19">
    <location>
        <begin position="236"/>
        <end position="257"/>
    </location>
</feature>
<evidence type="ECO:0000256" key="9">
    <source>
        <dbReference type="ARBA" id="ARBA00022989"/>
    </source>
</evidence>
<name>A0AAN9FLU9_CLITE</name>
<dbReference type="InterPro" id="IPR001806">
    <property type="entry name" value="Small_GTPase"/>
</dbReference>
<dbReference type="PRINTS" id="PR00385">
    <property type="entry name" value="P450"/>
</dbReference>
<evidence type="ECO:0000256" key="14">
    <source>
        <dbReference type="ARBA" id="ARBA00023136"/>
    </source>
</evidence>
<keyword evidence="6 19" id="KW-0812">Transmembrane</keyword>
<reference evidence="20 21" key="1">
    <citation type="submission" date="2024-01" db="EMBL/GenBank/DDBJ databases">
        <title>The genomes of 5 underutilized Papilionoideae crops provide insights into root nodulation and disease resistance.</title>
        <authorList>
            <person name="Yuan L."/>
        </authorList>
    </citation>
    <scope>NUCLEOTIDE SEQUENCE [LARGE SCALE GENOMIC DNA]</scope>
    <source>
        <strain evidence="20">LY-2023</strain>
        <tissue evidence="20">Leaf</tissue>
    </source>
</reference>
<accession>A0AAN9FLU9</accession>
<keyword evidence="15" id="KW-0449">Lipoprotein</keyword>
<evidence type="ECO:0000256" key="19">
    <source>
        <dbReference type="SAM" id="Phobius"/>
    </source>
</evidence>
<evidence type="ECO:0000256" key="7">
    <source>
        <dbReference type="ARBA" id="ARBA00022723"/>
    </source>
</evidence>
<dbReference type="PRINTS" id="PR00463">
    <property type="entry name" value="EP450I"/>
</dbReference>
<evidence type="ECO:0000256" key="12">
    <source>
        <dbReference type="ARBA" id="ARBA00023033"/>
    </source>
</evidence>
<dbReference type="InterPro" id="IPR005225">
    <property type="entry name" value="Small_GTP-bd"/>
</dbReference>
<dbReference type="PROSITE" id="PS51421">
    <property type="entry name" value="RAS"/>
    <property type="match status" value="1"/>
</dbReference>
<comment type="caution">
    <text evidence="20">The sequence shown here is derived from an EMBL/GenBank/DDBJ whole genome shotgun (WGS) entry which is preliminary data.</text>
</comment>
<dbReference type="FunFam" id="3.40.50.300:FF:000274">
    <property type="entry name" value="ras-related protein RABA5a"/>
    <property type="match status" value="1"/>
</dbReference>
<dbReference type="GO" id="GO:0016705">
    <property type="term" value="F:oxidoreductase activity, acting on paired donors, with incorporation or reduction of molecular oxygen"/>
    <property type="evidence" value="ECO:0007669"/>
    <property type="project" value="InterPro"/>
</dbReference>
<dbReference type="Pfam" id="PF00067">
    <property type="entry name" value="p450"/>
    <property type="match status" value="1"/>
</dbReference>
<dbReference type="SUPFAM" id="SSF48264">
    <property type="entry name" value="Cytochrome P450"/>
    <property type="match status" value="1"/>
</dbReference>
<dbReference type="InterPro" id="IPR002401">
    <property type="entry name" value="Cyt_P450_E_grp-I"/>
</dbReference>
<dbReference type="InterPro" id="IPR017972">
    <property type="entry name" value="Cyt_P450_CS"/>
</dbReference>
<evidence type="ECO:0000256" key="6">
    <source>
        <dbReference type="ARBA" id="ARBA00022692"/>
    </source>
</evidence>
<dbReference type="Pfam" id="PF00071">
    <property type="entry name" value="Ras"/>
    <property type="match status" value="1"/>
</dbReference>
<dbReference type="GO" id="GO:0003924">
    <property type="term" value="F:GTPase activity"/>
    <property type="evidence" value="ECO:0007669"/>
    <property type="project" value="InterPro"/>
</dbReference>
<dbReference type="CDD" id="cd20655">
    <property type="entry name" value="CYP93"/>
    <property type="match status" value="1"/>
</dbReference>
<dbReference type="SMART" id="SM00174">
    <property type="entry name" value="RHO"/>
    <property type="match status" value="1"/>
</dbReference>
<keyword evidence="11 18" id="KW-0408">Iron</keyword>
<dbReference type="Gene3D" id="3.40.50.300">
    <property type="entry name" value="P-loop containing nucleotide triphosphate hydrolases"/>
    <property type="match status" value="1"/>
</dbReference>
<dbReference type="PROSITE" id="PS00086">
    <property type="entry name" value="CYTOCHROME_P450"/>
    <property type="match status" value="1"/>
</dbReference>
<proteinExistence type="inferred from homology"/>
<keyword evidence="5 18" id="KW-0349">Heme</keyword>
<dbReference type="CDD" id="cd01868">
    <property type="entry name" value="Rab11_like"/>
    <property type="match status" value="1"/>
</dbReference>
<dbReference type="PANTHER" id="PTHR47944">
    <property type="entry name" value="CYTOCHROME P450 98A9"/>
    <property type="match status" value="1"/>
</dbReference>
<dbReference type="InterPro" id="IPR001128">
    <property type="entry name" value="Cyt_P450"/>
</dbReference>
<evidence type="ECO:0000256" key="1">
    <source>
        <dbReference type="ARBA" id="ARBA00001971"/>
    </source>
</evidence>